<dbReference type="InterPro" id="IPR036237">
    <property type="entry name" value="Xyl_isomerase-like_sf"/>
</dbReference>
<name>M5TZ55_9BACT</name>
<keyword evidence="3" id="KW-0378">Hydrolase</keyword>
<dbReference type="Gene3D" id="3.40.720.10">
    <property type="entry name" value="Alkaline Phosphatase, subunit A"/>
    <property type="match status" value="1"/>
</dbReference>
<dbReference type="InterPro" id="IPR000917">
    <property type="entry name" value="Sulfatase_N"/>
</dbReference>
<dbReference type="Pfam" id="PF00884">
    <property type="entry name" value="Sulfatase"/>
    <property type="match status" value="1"/>
</dbReference>
<dbReference type="InterPro" id="IPR013022">
    <property type="entry name" value="Xyl_isomerase-like_TIM-brl"/>
</dbReference>
<dbReference type="InterPro" id="IPR017850">
    <property type="entry name" value="Alkaline_phosphatase_core_sf"/>
</dbReference>
<dbReference type="Proteomes" id="UP000011885">
    <property type="component" value="Unassembled WGS sequence"/>
</dbReference>
<evidence type="ECO:0000256" key="5">
    <source>
        <dbReference type="SAM" id="SignalP"/>
    </source>
</evidence>
<dbReference type="PATRIC" id="fig|1263870.3.peg.4536"/>
<feature type="chain" id="PRO_5004072721" evidence="5">
    <location>
        <begin position="30"/>
        <end position="742"/>
    </location>
</feature>
<gene>
    <name evidence="8" type="ORF">RSSM_04290</name>
</gene>
<evidence type="ECO:0000259" key="6">
    <source>
        <dbReference type="Pfam" id="PF00884"/>
    </source>
</evidence>
<dbReference type="Pfam" id="PF01261">
    <property type="entry name" value="AP_endonuc_2"/>
    <property type="match status" value="1"/>
</dbReference>
<keyword evidence="4" id="KW-0106">Calcium</keyword>
<evidence type="ECO:0000313" key="8">
    <source>
        <dbReference type="EMBL" id="EMI54299.1"/>
    </source>
</evidence>
<dbReference type="PROSITE" id="PS00149">
    <property type="entry name" value="SULFATASE_2"/>
    <property type="match status" value="1"/>
</dbReference>
<dbReference type="Gene3D" id="3.20.20.150">
    <property type="entry name" value="Divalent-metal-dependent TIM barrel enzymes"/>
    <property type="match status" value="1"/>
</dbReference>
<accession>M5TZ55</accession>
<evidence type="ECO:0000256" key="4">
    <source>
        <dbReference type="ARBA" id="ARBA00022837"/>
    </source>
</evidence>
<dbReference type="PANTHER" id="PTHR42693">
    <property type="entry name" value="ARYLSULFATASE FAMILY MEMBER"/>
    <property type="match status" value="1"/>
</dbReference>
<keyword evidence="9" id="KW-1185">Reference proteome</keyword>
<proteinExistence type="inferred from homology"/>
<evidence type="ECO:0000256" key="2">
    <source>
        <dbReference type="ARBA" id="ARBA00022723"/>
    </source>
</evidence>
<dbReference type="AlphaFoldDB" id="M5TZ55"/>
<keyword evidence="5" id="KW-0732">Signal</keyword>
<comment type="caution">
    <text evidence="8">The sequence shown here is derived from an EMBL/GenBank/DDBJ whole genome shotgun (WGS) entry which is preliminary data.</text>
</comment>
<evidence type="ECO:0000256" key="3">
    <source>
        <dbReference type="ARBA" id="ARBA00022801"/>
    </source>
</evidence>
<comment type="similarity">
    <text evidence="1">Belongs to the sulfatase family.</text>
</comment>
<dbReference type="PANTHER" id="PTHR42693:SF33">
    <property type="entry name" value="ARYLSULFATASE"/>
    <property type="match status" value="1"/>
</dbReference>
<keyword evidence="2" id="KW-0479">Metal-binding</keyword>
<dbReference type="GO" id="GO:0046872">
    <property type="term" value="F:metal ion binding"/>
    <property type="evidence" value="ECO:0007669"/>
    <property type="project" value="UniProtKB-KW"/>
</dbReference>
<dbReference type="SUPFAM" id="SSF53649">
    <property type="entry name" value="Alkaline phosphatase-like"/>
    <property type="match status" value="1"/>
</dbReference>
<dbReference type="Gene3D" id="3.30.1120.10">
    <property type="match status" value="1"/>
</dbReference>
<protein>
    <submittedName>
        <fullName evidence="8">N-acetylgalactosamine 6-sulfate sulfatase (GALNS)</fullName>
    </submittedName>
</protein>
<dbReference type="InterPro" id="IPR024607">
    <property type="entry name" value="Sulfatase_CS"/>
</dbReference>
<reference evidence="8 9" key="1">
    <citation type="journal article" date="2013" name="Mar. Genomics">
        <title>Expression of sulfatases in Rhodopirellula baltica and the diversity of sulfatases in the genus Rhodopirellula.</title>
        <authorList>
            <person name="Wegner C.E."/>
            <person name="Richter-Heitmann T."/>
            <person name="Klindworth A."/>
            <person name="Klockow C."/>
            <person name="Richter M."/>
            <person name="Achstetter T."/>
            <person name="Glockner F.O."/>
            <person name="Harder J."/>
        </authorList>
    </citation>
    <scope>NUCLEOTIDE SEQUENCE [LARGE SCALE GENOMIC DNA]</scope>
    <source>
        <strain evidence="8 9">SM41</strain>
    </source>
</reference>
<dbReference type="EMBL" id="ANOH01000285">
    <property type="protein sequence ID" value="EMI54299.1"/>
    <property type="molecule type" value="Genomic_DNA"/>
</dbReference>
<organism evidence="8 9">
    <name type="scientific">Rhodopirellula sallentina SM41</name>
    <dbReference type="NCBI Taxonomy" id="1263870"/>
    <lineage>
        <taxon>Bacteria</taxon>
        <taxon>Pseudomonadati</taxon>
        <taxon>Planctomycetota</taxon>
        <taxon>Planctomycetia</taxon>
        <taxon>Pirellulales</taxon>
        <taxon>Pirellulaceae</taxon>
        <taxon>Rhodopirellula</taxon>
    </lineage>
</organism>
<evidence type="ECO:0000259" key="7">
    <source>
        <dbReference type="Pfam" id="PF01261"/>
    </source>
</evidence>
<dbReference type="InterPro" id="IPR050738">
    <property type="entry name" value="Sulfatase"/>
</dbReference>
<feature type="domain" description="Xylose isomerase-like TIM barrel" evidence="7">
    <location>
        <begin position="579"/>
        <end position="729"/>
    </location>
</feature>
<sequence>MFLPKHLCLCRLPALAIVFVTLFSAAVYADKPNVVVIITDDQGWADIGYNNPQKACTPNLDRLATEGARLANHYVMPQCTPTRVACFTGRYPGRFGQTPLEATNERCFPVGTPTLANMMKSVGYQTYLIGKWHMGSNPEDGPNHHGFDYSYGSLTGAVGMYDHRYRKGGFYNTWHRNLELIPGAENGKHATDLIAEDAVRVIQEDHDRPFFMMLTFHAPHTPLDERGTFVDRPTQRDPANPKRWLNEDEIKWFNDPDGKIQSETDPEKRLLLAAVHHVDHAIGEVVAALDRAGQRENTLILFSSDNGPQGSWNGNAYPSDLKLTDFNQPLPMRGKKVDVWEGGIHVPGIANWPGRIEPKTVSDQVHIVDWLPTLAGVTGAEPPASLDGIDLAPVLFDDEQLPQREFYWIWKPSVNRRALRYGDWKIVRYGKGEPKRPADWNLYNLSEDPKEENNIAQQHPEVLSQLHDRYIQHRAKDKDAPGTKTGKKRTLSVIDNAFGSVTSPEDQALLLKRLGYDGICTRPANASQEFFAAFEKHDVNVAATYVVLPATSKEVPSQVVEHLSMLRGKGTLVWLGLSGANASDEDAVNVIRMVCDQAKANNLDVVLYPHVGFRTDTIERTEHLRKLADRSNLGISFNLCHFLRQNENAQLEATLRSIAPHLKLVQISGANRVPPGTRDWGELIKPLGEGNFDVGRVIRVLDEIGYQGQVSLQCYQIKQPAKQHLQTSMNTWRRYHSKRPQP</sequence>
<feature type="domain" description="Sulfatase N-terminal" evidence="6">
    <location>
        <begin position="32"/>
        <end position="379"/>
    </location>
</feature>
<dbReference type="GO" id="GO:0004065">
    <property type="term" value="F:arylsulfatase activity"/>
    <property type="evidence" value="ECO:0007669"/>
    <property type="project" value="TreeGrafter"/>
</dbReference>
<evidence type="ECO:0000313" key="9">
    <source>
        <dbReference type="Proteomes" id="UP000011885"/>
    </source>
</evidence>
<dbReference type="SUPFAM" id="SSF51658">
    <property type="entry name" value="Xylose isomerase-like"/>
    <property type="match status" value="1"/>
</dbReference>
<evidence type="ECO:0000256" key="1">
    <source>
        <dbReference type="ARBA" id="ARBA00008779"/>
    </source>
</evidence>
<feature type="signal peptide" evidence="5">
    <location>
        <begin position="1"/>
        <end position="29"/>
    </location>
</feature>